<protein>
    <submittedName>
        <fullName evidence="2">Uncharacterized protein</fullName>
    </submittedName>
</protein>
<feature type="transmembrane region" description="Helical" evidence="1">
    <location>
        <begin position="47"/>
        <end position="69"/>
    </location>
</feature>
<keyword evidence="1" id="KW-1133">Transmembrane helix</keyword>
<sequence length="163" mass="17230">MPGFRRYAATVAIFASGLYLALLIAAFGVISLLTGLDVIADARAGELAGPVATGAATLFMIGCLLLIALRIPESRQRIAPLTAIGIGVGAYLVWPLFAAIAYLLGNGDPVGALLFFAQLLEGPFAITVGVAAFVIALLYMLVLASRIADRGRPRWPWERDDDE</sequence>
<feature type="transmembrane region" description="Helical" evidence="1">
    <location>
        <begin position="81"/>
        <end position="104"/>
    </location>
</feature>
<reference evidence="2" key="1">
    <citation type="journal article" date="2014" name="Int. J. Syst. Evol. Microbiol.">
        <title>Complete genome of a new Firmicutes species belonging to the dominant human colonic microbiota ('Ruminococcus bicirculans') reveals two chromosomes and a selective capacity to utilize plant glucans.</title>
        <authorList>
            <consortium name="NISC Comparative Sequencing Program"/>
            <person name="Wegmann U."/>
            <person name="Louis P."/>
            <person name="Goesmann A."/>
            <person name="Henrissat B."/>
            <person name="Duncan S.H."/>
            <person name="Flint H.J."/>
        </authorList>
    </citation>
    <scope>NUCLEOTIDE SEQUENCE</scope>
    <source>
        <strain evidence="2">JCM 17590</strain>
    </source>
</reference>
<keyword evidence="3" id="KW-1185">Reference proteome</keyword>
<dbReference type="RefSeq" id="WP_344791253.1">
    <property type="nucleotide sequence ID" value="NZ_BAABBV010000001.1"/>
</dbReference>
<feature type="transmembrane region" description="Helical" evidence="1">
    <location>
        <begin position="124"/>
        <end position="144"/>
    </location>
</feature>
<keyword evidence="1" id="KW-0472">Membrane</keyword>
<dbReference type="InterPro" id="IPR046124">
    <property type="entry name" value="DUF6121"/>
</dbReference>
<evidence type="ECO:0000313" key="3">
    <source>
        <dbReference type="Proteomes" id="UP001415169"/>
    </source>
</evidence>
<dbReference type="Proteomes" id="UP001415169">
    <property type="component" value="Unassembled WGS sequence"/>
</dbReference>
<name>A0ABP7ZK96_9MICO</name>
<dbReference type="EMBL" id="BAABBV010000001">
    <property type="protein sequence ID" value="GAA4160364.1"/>
    <property type="molecule type" value="Genomic_DNA"/>
</dbReference>
<evidence type="ECO:0000313" key="2">
    <source>
        <dbReference type="EMBL" id="GAA4160364.1"/>
    </source>
</evidence>
<feature type="transmembrane region" description="Helical" evidence="1">
    <location>
        <begin position="7"/>
        <end position="35"/>
    </location>
</feature>
<gene>
    <name evidence="2" type="ORF">GCM10022286_16260</name>
</gene>
<keyword evidence="1" id="KW-0812">Transmembrane</keyword>
<reference evidence="2" key="2">
    <citation type="submission" date="2023-12" db="EMBL/GenBank/DDBJ databases">
        <authorList>
            <person name="Sun Q."/>
            <person name="Inoue M."/>
        </authorList>
    </citation>
    <scope>NUCLEOTIDE SEQUENCE</scope>
    <source>
        <strain evidence="2">JCM 17590</strain>
    </source>
</reference>
<accession>A0ABP7ZK96</accession>
<organism evidence="2 3">
    <name type="scientific">Gryllotalpicola daejeonensis</name>
    <dbReference type="NCBI Taxonomy" id="993087"/>
    <lineage>
        <taxon>Bacteria</taxon>
        <taxon>Bacillati</taxon>
        <taxon>Actinomycetota</taxon>
        <taxon>Actinomycetes</taxon>
        <taxon>Micrococcales</taxon>
        <taxon>Microbacteriaceae</taxon>
        <taxon>Gryllotalpicola</taxon>
    </lineage>
</organism>
<comment type="caution">
    <text evidence="2">The sequence shown here is derived from an EMBL/GenBank/DDBJ whole genome shotgun (WGS) entry which is preliminary data.</text>
</comment>
<evidence type="ECO:0000256" key="1">
    <source>
        <dbReference type="SAM" id="Phobius"/>
    </source>
</evidence>
<dbReference type="Pfam" id="PF19616">
    <property type="entry name" value="DUF6121"/>
    <property type="match status" value="1"/>
</dbReference>
<proteinExistence type="predicted"/>